<dbReference type="Proteomes" id="UP001197974">
    <property type="component" value="Chromosome"/>
</dbReference>
<name>A0ABY9JZU4_9BACI</name>
<dbReference type="InterPro" id="IPR051675">
    <property type="entry name" value="Endo/Exo/Phosphatase_dom_1"/>
</dbReference>
<feature type="domain" description="Helix-hairpin-helix DNA-binding motif class 1" evidence="2">
    <location>
        <begin position="182"/>
        <end position="201"/>
    </location>
</feature>
<accession>A0ABY9JZU4</accession>
<dbReference type="Gene3D" id="1.10.150.310">
    <property type="entry name" value="Tex RuvX-like domain-like"/>
    <property type="match status" value="1"/>
</dbReference>
<evidence type="ECO:0000256" key="1">
    <source>
        <dbReference type="SAM" id="Phobius"/>
    </source>
</evidence>
<dbReference type="InterPro" id="IPR004509">
    <property type="entry name" value="Competence_ComEA_HhH"/>
</dbReference>
<evidence type="ECO:0000313" key="4">
    <source>
        <dbReference type="Proteomes" id="UP001197974"/>
    </source>
</evidence>
<dbReference type="InterPro" id="IPR019554">
    <property type="entry name" value="Soluble_ligand-bd"/>
</dbReference>
<dbReference type="InterPro" id="IPR010994">
    <property type="entry name" value="RuvA_2-like"/>
</dbReference>
<dbReference type="Pfam" id="PF12836">
    <property type="entry name" value="HHH_3"/>
    <property type="match status" value="1"/>
</dbReference>
<feature type="transmembrane region" description="Helical" evidence="1">
    <location>
        <begin position="12"/>
        <end position="31"/>
    </location>
</feature>
<dbReference type="SMART" id="SM00278">
    <property type="entry name" value="HhH1"/>
    <property type="match status" value="2"/>
</dbReference>
<evidence type="ECO:0000313" key="3">
    <source>
        <dbReference type="EMBL" id="WLR44008.1"/>
    </source>
</evidence>
<dbReference type="NCBIfam" id="TIGR00426">
    <property type="entry name" value="competence protein ComEA helix-hairpin-helix repeat region"/>
    <property type="match status" value="1"/>
</dbReference>
<sequence length="205" mass="22918">MELNQILYKYRYVCVGLVIAIVFIVFLLFQVQSKPSNEEAVVVNDLPIQDETNTEEEDVEVVKQTIVVDVKGEVRAPDIYELNEGDRVYHAIKAAGGITKDAEDKQINYAMLVKDEMLIYVPRIGEVDVEVGVQENGDNESNVISINDATEAELEQITGVGPSKAKAIIKYREENGPFNQIEDLLQVSGIGEKSLEKMKDQITIK</sequence>
<dbReference type="Pfam" id="PF10531">
    <property type="entry name" value="SLBB"/>
    <property type="match status" value="1"/>
</dbReference>
<protein>
    <submittedName>
        <fullName evidence="3">Helix-hairpin-helix domain-containing protein</fullName>
    </submittedName>
</protein>
<dbReference type="RefSeq" id="WP_226539835.1">
    <property type="nucleotide sequence ID" value="NZ_CP129013.1"/>
</dbReference>
<dbReference type="InterPro" id="IPR003583">
    <property type="entry name" value="Hlx-hairpin-Hlx_DNA-bd_motif"/>
</dbReference>
<dbReference type="EMBL" id="CP129013">
    <property type="protein sequence ID" value="WLR44008.1"/>
    <property type="molecule type" value="Genomic_DNA"/>
</dbReference>
<keyword evidence="1" id="KW-0812">Transmembrane</keyword>
<organism evidence="3 4">
    <name type="scientific">Bacillus carboniphilus</name>
    <dbReference type="NCBI Taxonomy" id="86663"/>
    <lineage>
        <taxon>Bacteria</taxon>
        <taxon>Bacillati</taxon>
        <taxon>Bacillota</taxon>
        <taxon>Bacilli</taxon>
        <taxon>Bacillales</taxon>
        <taxon>Bacillaceae</taxon>
        <taxon>Bacillus</taxon>
    </lineage>
</organism>
<dbReference type="PANTHER" id="PTHR21180:SF32">
    <property type="entry name" value="ENDONUCLEASE_EXONUCLEASE_PHOSPHATASE FAMILY DOMAIN-CONTAINING PROTEIN 1"/>
    <property type="match status" value="1"/>
</dbReference>
<dbReference type="SUPFAM" id="SSF47781">
    <property type="entry name" value="RuvA domain 2-like"/>
    <property type="match status" value="1"/>
</dbReference>
<evidence type="ECO:0000259" key="2">
    <source>
        <dbReference type="SMART" id="SM00278"/>
    </source>
</evidence>
<keyword evidence="4" id="KW-1185">Reference proteome</keyword>
<dbReference type="Gene3D" id="3.10.560.10">
    <property type="entry name" value="Outer membrane lipoprotein wza domain like"/>
    <property type="match status" value="1"/>
</dbReference>
<proteinExistence type="predicted"/>
<reference evidence="3 4" key="1">
    <citation type="submission" date="2023-06" db="EMBL/GenBank/DDBJ databases">
        <title>Five Gram-positive bacteria isolated from mangrove sediments in Shenzhen, Guangdong, China.</title>
        <authorList>
            <person name="Yu S."/>
            <person name="Zheng W."/>
            <person name="Huang Y."/>
        </authorList>
    </citation>
    <scope>NUCLEOTIDE SEQUENCE [LARGE SCALE GENOMIC DNA]</scope>
    <source>
        <strain evidence="3 4">SaN35-3</strain>
    </source>
</reference>
<keyword evidence="1" id="KW-1133">Transmembrane helix</keyword>
<feature type="domain" description="Helix-hairpin-helix DNA-binding motif class 1" evidence="2">
    <location>
        <begin position="152"/>
        <end position="171"/>
    </location>
</feature>
<keyword evidence="1" id="KW-0472">Membrane</keyword>
<gene>
    <name evidence="3" type="ORF">LC087_07870</name>
</gene>
<dbReference type="PANTHER" id="PTHR21180">
    <property type="entry name" value="ENDONUCLEASE/EXONUCLEASE/PHOSPHATASE FAMILY DOMAIN-CONTAINING PROTEIN 1"/>
    <property type="match status" value="1"/>
</dbReference>